<keyword evidence="2" id="KW-0067">ATP-binding</keyword>
<evidence type="ECO:0000259" key="3">
    <source>
        <dbReference type="PROSITE" id="PS50893"/>
    </source>
</evidence>
<comment type="caution">
    <text evidence="4">The sequence shown here is derived from an EMBL/GenBank/DDBJ whole genome shotgun (WGS) entry which is preliminary data.</text>
</comment>
<name>A0A4R6IEH3_9SPHI</name>
<evidence type="ECO:0000256" key="2">
    <source>
        <dbReference type="ARBA" id="ARBA00022840"/>
    </source>
</evidence>
<dbReference type="InterPro" id="IPR027417">
    <property type="entry name" value="P-loop_NTPase"/>
</dbReference>
<dbReference type="Gene3D" id="3.40.50.300">
    <property type="entry name" value="P-loop containing nucleotide triphosphate hydrolases"/>
    <property type="match status" value="1"/>
</dbReference>
<dbReference type="Pfam" id="PF00005">
    <property type="entry name" value="ABC_tran"/>
    <property type="match status" value="1"/>
</dbReference>
<dbReference type="GO" id="GO:0016887">
    <property type="term" value="F:ATP hydrolysis activity"/>
    <property type="evidence" value="ECO:0007669"/>
    <property type="project" value="InterPro"/>
</dbReference>
<dbReference type="RefSeq" id="WP_133557401.1">
    <property type="nucleotide sequence ID" value="NZ_SNWM01000004.1"/>
</dbReference>
<dbReference type="InterPro" id="IPR003593">
    <property type="entry name" value="AAA+_ATPase"/>
</dbReference>
<dbReference type="GO" id="GO:0005524">
    <property type="term" value="F:ATP binding"/>
    <property type="evidence" value="ECO:0007669"/>
    <property type="project" value="UniProtKB-KW"/>
</dbReference>
<feature type="domain" description="ABC transporter" evidence="3">
    <location>
        <begin position="4"/>
        <end position="223"/>
    </location>
</feature>
<proteinExistence type="predicted"/>
<dbReference type="SUPFAM" id="SSF52540">
    <property type="entry name" value="P-loop containing nucleoside triphosphate hydrolases"/>
    <property type="match status" value="1"/>
</dbReference>
<dbReference type="SMART" id="SM00382">
    <property type="entry name" value="AAA"/>
    <property type="match status" value="1"/>
</dbReference>
<dbReference type="OrthoDB" id="9785229at2"/>
<dbReference type="PANTHER" id="PTHR43158">
    <property type="entry name" value="SKFA PEPTIDE EXPORT ATP-BINDING PROTEIN SKFE"/>
    <property type="match status" value="1"/>
</dbReference>
<evidence type="ECO:0000256" key="1">
    <source>
        <dbReference type="ARBA" id="ARBA00022741"/>
    </source>
</evidence>
<accession>A0A4R6IEH3</accession>
<evidence type="ECO:0000313" key="5">
    <source>
        <dbReference type="Proteomes" id="UP000295499"/>
    </source>
</evidence>
<dbReference type="AlphaFoldDB" id="A0A4R6IEH3"/>
<dbReference type="Proteomes" id="UP000295499">
    <property type="component" value="Unassembled WGS sequence"/>
</dbReference>
<organism evidence="4 5">
    <name type="scientific">Pedobacter duraquae</name>
    <dbReference type="NCBI Taxonomy" id="425511"/>
    <lineage>
        <taxon>Bacteria</taxon>
        <taxon>Pseudomonadati</taxon>
        <taxon>Bacteroidota</taxon>
        <taxon>Sphingobacteriia</taxon>
        <taxon>Sphingobacteriales</taxon>
        <taxon>Sphingobacteriaceae</taxon>
        <taxon>Pedobacter</taxon>
    </lineage>
</organism>
<evidence type="ECO:0000313" key="4">
    <source>
        <dbReference type="EMBL" id="TDO20693.1"/>
    </source>
</evidence>
<keyword evidence="5" id="KW-1185">Reference proteome</keyword>
<keyword evidence="1" id="KW-0547">Nucleotide-binding</keyword>
<sequence>MSGLHIDSVRKMFGSRQILNDIFLSCKQGEIVGLFGRNGSGKSTLLKIIFGSLKSDYKYVSIEGNKLDTLADSKHLIRYLPQHSFLPNHVRIKQLINAFHPENIALKLSNHELVAPWLNCKAKELSGGELRILEVMLIMYSEAPYILLDEPFNGISPINVETIKGIIKLNSPDKSIVISDHDYHNVLDISTRNVLLNNGNTKVIGGINDLIDSGYLPASLNLNR</sequence>
<reference evidence="4 5" key="1">
    <citation type="submission" date="2019-03" db="EMBL/GenBank/DDBJ databases">
        <title>Genomic Encyclopedia of Archaeal and Bacterial Type Strains, Phase II (KMG-II): from individual species to whole genera.</title>
        <authorList>
            <person name="Goeker M."/>
        </authorList>
    </citation>
    <scope>NUCLEOTIDE SEQUENCE [LARGE SCALE GENOMIC DNA]</scope>
    <source>
        <strain evidence="4 5">DSM 19034</strain>
    </source>
</reference>
<dbReference type="EMBL" id="SNWM01000004">
    <property type="protein sequence ID" value="TDO20693.1"/>
    <property type="molecule type" value="Genomic_DNA"/>
</dbReference>
<dbReference type="PROSITE" id="PS50893">
    <property type="entry name" value="ABC_TRANSPORTER_2"/>
    <property type="match status" value="1"/>
</dbReference>
<dbReference type="PANTHER" id="PTHR43158:SF2">
    <property type="entry name" value="SKFA PEPTIDE EXPORT ATP-BINDING PROTEIN SKFE"/>
    <property type="match status" value="1"/>
</dbReference>
<protein>
    <submittedName>
        <fullName evidence="4">ABC-type lipopolysaccharide export system ATPase subunit</fullName>
    </submittedName>
</protein>
<gene>
    <name evidence="4" type="ORF">CLV32_3326</name>
</gene>
<dbReference type="InterPro" id="IPR003439">
    <property type="entry name" value="ABC_transporter-like_ATP-bd"/>
</dbReference>